<comment type="caution">
    <text evidence="1">The sequence shown here is derived from an EMBL/GenBank/DDBJ whole genome shotgun (WGS) entry which is preliminary data.</text>
</comment>
<organism evidence="1 2">
    <name type="scientific">Sphingomonas canadensis</name>
    <dbReference type="NCBI Taxonomy" id="1219257"/>
    <lineage>
        <taxon>Bacteria</taxon>
        <taxon>Pseudomonadati</taxon>
        <taxon>Pseudomonadota</taxon>
        <taxon>Alphaproteobacteria</taxon>
        <taxon>Sphingomonadales</taxon>
        <taxon>Sphingomonadaceae</taxon>
        <taxon>Sphingomonas</taxon>
    </lineage>
</organism>
<name>A0ABW3H3A3_9SPHN</name>
<dbReference type="SUPFAM" id="SSF53383">
    <property type="entry name" value="PLP-dependent transferases"/>
    <property type="match status" value="1"/>
</dbReference>
<dbReference type="RefSeq" id="WP_264942894.1">
    <property type="nucleotide sequence ID" value="NZ_JAPDRA010000001.1"/>
</dbReference>
<dbReference type="Proteomes" id="UP001596977">
    <property type="component" value="Unassembled WGS sequence"/>
</dbReference>
<dbReference type="Gene3D" id="3.90.1150.10">
    <property type="entry name" value="Aspartate Aminotransferase, domain 1"/>
    <property type="match status" value="1"/>
</dbReference>
<accession>A0ABW3H3A3</accession>
<dbReference type="InterPro" id="IPR015424">
    <property type="entry name" value="PyrdxlP-dep_Trfase"/>
</dbReference>
<keyword evidence="1" id="KW-0808">Transferase</keyword>
<dbReference type="InterPro" id="IPR015422">
    <property type="entry name" value="PyrdxlP-dep_Trfase_small"/>
</dbReference>
<evidence type="ECO:0000313" key="1">
    <source>
        <dbReference type="EMBL" id="MFD0944823.1"/>
    </source>
</evidence>
<dbReference type="GO" id="GO:0008483">
    <property type="term" value="F:transaminase activity"/>
    <property type="evidence" value="ECO:0007669"/>
    <property type="project" value="UniProtKB-KW"/>
</dbReference>
<keyword evidence="2" id="KW-1185">Reference proteome</keyword>
<sequence length="384" mass="42170">MSIPTYKHLFQRAIAAAPERLHFAAHGHHLWPDASYLGHQAYWQDAARMADRKWRRVLDDIWVAGQRHVASELRLPDPDTVVFAQNTHDLLLRLVSAFPRRPLRVLASDGEFHSFVRQAARWAEAGTIALELVPAGAGFEQRLLDRAASGEHDLIFVSQAMYASGQIFSGIAELAVLARPEGPWVVIDGYHGFMALETDLSAVADRVFYLAGGYKYAMSGEGVALMHAPPGFGPRPEVTGWYAAPPGSAPGACEYPADARRFLGATFDPSGLYRFVGVREMLREEGITTATVNAHVAPLRDALLAGLGETPLAAAELRNPPGAGPQARFLAFRHPLAARWRDWLEEDEVIVNVRGDVLRIGLGLYHDARDIRRLLAALADLPGR</sequence>
<evidence type="ECO:0000313" key="2">
    <source>
        <dbReference type="Proteomes" id="UP001596977"/>
    </source>
</evidence>
<dbReference type="EMBL" id="JBHTJG010000001">
    <property type="protein sequence ID" value="MFD0944823.1"/>
    <property type="molecule type" value="Genomic_DNA"/>
</dbReference>
<dbReference type="Gene3D" id="3.40.640.10">
    <property type="entry name" value="Type I PLP-dependent aspartate aminotransferase-like (Major domain)"/>
    <property type="match status" value="1"/>
</dbReference>
<gene>
    <name evidence="1" type="ORF">ACFQ1E_00570</name>
</gene>
<reference evidence="2" key="1">
    <citation type="journal article" date="2019" name="Int. J. Syst. Evol. Microbiol.">
        <title>The Global Catalogue of Microorganisms (GCM) 10K type strain sequencing project: providing services to taxonomists for standard genome sequencing and annotation.</title>
        <authorList>
            <consortium name="The Broad Institute Genomics Platform"/>
            <consortium name="The Broad Institute Genome Sequencing Center for Infectious Disease"/>
            <person name="Wu L."/>
            <person name="Ma J."/>
        </authorList>
    </citation>
    <scope>NUCLEOTIDE SEQUENCE [LARGE SCALE GENOMIC DNA]</scope>
    <source>
        <strain evidence="2">CCUG 62982</strain>
    </source>
</reference>
<dbReference type="InterPro" id="IPR015421">
    <property type="entry name" value="PyrdxlP-dep_Trfase_major"/>
</dbReference>
<keyword evidence="1" id="KW-0032">Aminotransferase</keyword>
<proteinExistence type="predicted"/>
<protein>
    <submittedName>
        <fullName evidence="1">Class V aminotransferase</fullName>
    </submittedName>
</protein>